<name>A0A1F5YJX8_9BACT</name>
<dbReference type="InterPro" id="IPR012312">
    <property type="entry name" value="Hemerythrin-like"/>
</dbReference>
<feature type="domain" description="Hemerythrin-like" evidence="1">
    <location>
        <begin position="91"/>
        <end position="228"/>
    </location>
</feature>
<dbReference type="Pfam" id="PF04282">
    <property type="entry name" value="DUF438"/>
    <property type="match status" value="1"/>
</dbReference>
<accession>A0A1F5YJX8</accession>
<evidence type="ECO:0000259" key="1">
    <source>
        <dbReference type="Pfam" id="PF01814"/>
    </source>
</evidence>
<proteinExistence type="predicted"/>
<evidence type="ECO:0000259" key="2">
    <source>
        <dbReference type="Pfam" id="PF04282"/>
    </source>
</evidence>
<evidence type="ECO:0008006" key="5">
    <source>
        <dbReference type="Google" id="ProtNLM"/>
    </source>
</evidence>
<dbReference type="InterPro" id="IPR035965">
    <property type="entry name" value="PAS-like_dom_sf"/>
</dbReference>
<dbReference type="PANTHER" id="PTHR39966">
    <property type="entry name" value="BLL2471 PROTEIN-RELATED"/>
    <property type="match status" value="1"/>
</dbReference>
<dbReference type="InterPro" id="IPR007380">
    <property type="entry name" value="DUF438"/>
</dbReference>
<dbReference type="Gene3D" id="1.20.120.520">
    <property type="entry name" value="nmb1532 protein domain like"/>
    <property type="match status" value="1"/>
</dbReference>
<evidence type="ECO:0000313" key="3">
    <source>
        <dbReference type="EMBL" id="OGG00508.1"/>
    </source>
</evidence>
<dbReference type="Proteomes" id="UP000179129">
    <property type="component" value="Unassembled WGS sequence"/>
</dbReference>
<reference evidence="3 4" key="1">
    <citation type="journal article" date="2016" name="Nat. Commun.">
        <title>Thousands of microbial genomes shed light on interconnected biogeochemical processes in an aquifer system.</title>
        <authorList>
            <person name="Anantharaman K."/>
            <person name="Brown C.T."/>
            <person name="Hug L.A."/>
            <person name="Sharon I."/>
            <person name="Castelle C.J."/>
            <person name="Probst A.J."/>
            <person name="Thomas B.C."/>
            <person name="Singh A."/>
            <person name="Wilkins M.J."/>
            <person name="Karaoz U."/>
            <person name="Brodie E.L."/>
            <person name="Williams K.H."/>
            <person name="Hubbard S.S."/>
            <person name="Banfield J.F."/>
        </authorList>
    </citation>
    <scope>NUCLEOTIDE SEQUENCE [LARGE SCALE GENOMIC DNA]</scope>
</reference>
<dbReference type="PANTHER" id="PTHR39966:SF3">
    <property type="entry name" value="DUF438 DOMAIN-CONTAINING PROTEIN"/>
    <property type="match status" value="1"/>
</dbReference>
<dbReference type="STRING" id="1817867.A3F83_11150"/>
<protein>
    <recommendedName>
        <fullName evidence="5">DUF438 domain-containing protein</fullName>
    </recommendedName>
</protein>
<dbReference type="Pfam" id="PF13596">
    <property type="entry name" value="PAS_10"/>
    <property type="match status" value="1"/>
</dbReference>
<gene>
    <name evidence="3" type="ORF">A3F83_11150</name>
</gene>
<evidence type="ECO:0000313" key="4">
    <source>
        <dbReference type="Proteomes" id="UP000179129"/>
    </source>
</evidence>
<sequence>MSEIIDNKAQRIRTLKTIIKKLHSGEPAENVRQELKELVSQTDSTEIAAMEQELMADGMPVEEVQSMCDLHSKVLRDLIVESRPMDVPPGHPVDTLRKENEALLEHVGRMLEILARIGGLKDEDSPAGLLGEFRGHFNNLMDVDKHYRRKENLLFPCLERHGVTGPSKVMWGKDDEVRELLKALGEALGESGASAGEWKLVAETVAASALDAVQEMTFKEKEILFPMALQTLTEGEWGEIWTHSPEYGWCLVEPADEYRPPKPSEPLKAAALGQEEALMFETGSLKFEQLRGLLKALPVDLTFVDDQDRVAFFSEGTKRIFSRSKTIIGRKVQHCHPPKSVHTVEKIVGDFRSGKEDVAEFWIQKEGVFIHIRYFAVRDEQGKYLGTLEVTQDLTALRKLEGEKRLPDTGH</sequence>
<dbReference type="EMBL" id="MFIX01000254">
    <property type="protein sequence ID" value="OGG00508.1"/>
    <property type="molecule type" value="Genomic_DNA"/>
</dbReference>
<organism evidence="3 4">
    <name type="scientific">Candidatus Glassbacteria bacterium RIFCSPLOWO2_12_FULL_58_11</name>
    <dbReference type="NCBI Taxonomy" id="1817867"/>
    <lineage>
        <taxon>Bacteria</taxon>
        <taxon>Candidatus Glassiibacteriota</taxon>
    </lineage>
</organism>
<dbReference type="AlphaFoldDB" id="A0A1F5YJX8"/>
<comment type="caution">
    <text evidence="3">The sequence shown here is derived from an EMBL/GenBank/DDBJ whole genome shotgun (WGS) entry which is preliminary data.</text>
</comment>
<dbReference type="GO" id="GO:0005886">
    <property type="term" value="C:plasma membrane"/>
    <property type="evidence" value="ECO:0007669"/>
    <property type="project" value="TreeGrafter"/>
</dbReference>
<feature type="domain" description="DUF438" evidence="2">
    <location>
        <begin position="15"/>
        <end position="79"/>
    </location>
</feature>
<dbReference type="SUPFAM" id="SSF55785">
    <property type="entry name" value="PYP-like sensor domain (PAS domain)"/>
    <property type="match status" value="1"/>
</dbReference>
<dbReference type="Gene3D" id="3.30.450.20">
    <property type="entry name" value="PAS domain"/>
    <property type="match status" value="1"/>
</dbReference>
<dbReference type="Pfam" id="PF01814">
    <property type="entry name" value="Hemerythrin"/>
    <property type="match status" value="1"/>
</dbReference>